<dbReference type="InterPro" id="IPR011989">
    <property type="entry name" value="ARM-like"/>
</dbReference>
<accession>A0A8H5F0J8</accession>
<evidence type="ECO:0000256" key="3">
    <source>
        <dbReference type="ARBA" id="ARBA00022763"/>
    </source>
</evidence>
<dbReference type="PANTHER" id="PTHR10073">
    <property type="entry name" value="DNA MISMATCH REPAIR PROTEIN MLH, PMS, MUTL"/>
    <property type="match status" value="1"/>
</dbReference>
<dbReference type="Gene3D" id="3.30.230.10">
    <property type="match status" value="1"/>
</dbReference>
<evidence type="ECO:0000259" key="7">
    <source>
        <dbReference type="SMART" id="SM01340"/>
    </source>
</evidence>
<dbReference type="InterPro" id="IPR014721">
    <property type="entry name" value="Ribsml_uS5_D2-typ_fold_subgr"/>
</dbReference>
<reference evidence="8 9" key="1">
    <citation type="journal article" date="2020" name="ISME J.">
        <title>Uncovering the hidden diversity of litter-decomposition mechanisms in mushroom-forming fungi.</title>
        <authorList>
            <person name="Floudas D."/>
            <person name="Bentzer J."/>
            <person name="Ahren D."/>
            <person name="Johansson T."/>
            <person name="Persson P."/>
            <person name="Tunlid A."/>
        </authorList>
    </citation>
    <scope>NUCLEOTIDE SEQUENCE [LARGE SCALE GENOMIC DNA]</scope>
    <source>
        <strain evidence="8 9">CBS 101986</strain>
    </source>
</reference>
<dbReference type="InterPro" id="IPR013507">
    <property type="entry name" value="DNA_mismatch_S5_2-like"/>
</dbReference>
<dbReference type="Gene3D" id="3.30.565.10">
    <property type="entry name" value="Histidine kinase-like ATPase, C-terminal domain"/>
    <property type="match status" value="1"/>
</dbReference>
<feature type="region of interest" description="Disordered" evidence="6">
    <location>
        <begin position="373"/>
        <end position="424"/>
    </location>
</feature>
<keyword evidence="3" id="KW-0227">DNA damage</keyword>
<feature type="compositionally biased region" description="Acidic residues" evidence="6">
    <location>
        <begin position="241"/>
        <end position="252"/>
    </location>
</feature>
<dbReference type="SUPFAM" id="SSF55874">
    <property type="entry name" value="ATPase domain of HSP90 chaperone/DNA topoisomerase II/histidine kinase"/>
    <property type="match status" value="1"/>
</dbReference>
<dbReference type="GO" id="GO:0030983">
    <property type="term" value="F:mismatched DNA binding"/>
    <property type="evidence" value="ECO:0007669"/>
    <property type="project" value="InterPro"/>
</dbReference>
<dbReference type="InterPro" id="IPR014762">
    <property type="entry name" value="DNA_mismatch_repair_CS"/>
</dbReference>
<name>A0A8H5F0J8_9AGAR</name>
<evidence type="ECO:0000313" key="9">
    <source>
        <dbReference type="Proteomes" id="UP000567179"/>
    </source>
</evidence>
<dbReference type="Pfam" id="PF13589">
    <property type="entry name" value="HATPase_c_3"/>
    <property type="match status" value="1"/>
</dbReference>
<feature type="region of interest" description="Disordered" evidence="6">
    <location>
        <begin position="125"/>
        <end position="150"/>
    </location>
</feature>
<dbReference type="FunFam" id="3.30.230.10:FF:000014">
    <property type="entry name" value="DNA mismatch repair protein Mlh1"/>
    <property type="match status" value="1"/>
</dbReference>
<evidence type="ECO:0000256" key="1">
    <source>
        <dbReference type="ARBA" id="ARBA00004123"/>
    </source>
</evidence>
<sequence length="1399" mass="156869">MAEPRPIRRLNEKVINQIAAGEIIHRPASALKELIENSLDAGSTSIRVTVKDGGMKLLQIQDNGCGIRKGDMPILAERFTTSKLSTYSDLKRITTYGFRGEALASMSHVAHLSVVTKTKEDSASYSDGALVDPKTGKASEPRPSAGNDGTTITIEDLFYNTPTRLSALRSTSEEYSRILDVIMKYAIHNPSVAFTCRKAGAPSPDLSTPSSSDTAGAIRLLYGHSIAKDLIQQKVSPSGDNNDDDDMDIDDEEQKHPNLWTADVLFTNANYQAKKTVFLLFINHRLVESARMKKAFEVVYTSILPKGTSPFIYLSLQIDPRSVDVNVHPTKREVHFLREEEITEKIADAIQEGLAKQSHSRTFEYQTLLTGGILDDEAGPSTKKRPRKDRDGSDEEQADGDSANVASASTSEQKKKVYSHYKVRTSNQDRTLDSMFPVVNQATRPERTSSTAQPSSAQQSTAAQPKAKEIKESECFLTSVKELRQNLLKGKHKQLSEIIEKHTFIGIVDLERCLSVIQYSTKLYLVNHDALAEELFYQLGLRQFGDYSRMKLDPPPSLRDMIEIAVDAEEAEGKLTGTKLSKSEIVDRIVDVIMDRREMLTDYFSLRISNEGLIESLPLILRDYIPNLDNLPSFLMRLGPQVDWTSEVECFDTFLRELAYFYVPTPSVISEDDHKAERWQIQHVLFPAMRRYLVAQKSLLDRDVVQIADLPDLYKSFMPGPGRRNPTATRPQPPKPSINDSKQGYITEIDNAEAWDVIVGILCNYFELPDLSKPSGLKKVHSNFNAIYCRIDNLYQRNLENVKIRGAIVGIYAKMCVDSILRNKLFEKGVLDKIMPLCQLDETRHLALNALSTITHHGGITVRIEIAKHANNLSQLLHDLPDDETVSELVIATLAHSVTAVTEGDEHPAHPSVLKQIDMAAVYKAVLETIRRPHPDPLTMIDHALELLALSSLHTASAMKEYSPSIGFLVAGLRSKDWVTRSTCLGGLIRLHRLEAEDDQRHLDPQRLVAAVQRGTPRHLSDILMNYGPERSELYLIVRCMTDYQKAMLNCAQDKNLYKLGLIQAKLIVQTEFAVVDGGFDTVDPRTGQVVMGRLGLPFTRFSESLIHCARAIRRFGKPEELDYADILEIKDHIQNRRLEDACLHARSAMERNPEQAYFYYALTLSADNVQGLRAAKKGLKCKQTTPFIKYQMMQRAVEHAGDMGIKILQELPDVGDKKWEEGISFLMSALEDAKAYIDGAPPDNRHMKNVSYWIVLLTMLMSENLSTDLRELKPTLDKLKIADEFSLLFAVRPPKTNMRLAQQAAVQHYATGLRDFGRVFDVYDKLKLSGEVSTVKRDKAQDDLAAWLQDMRLEDGTIKDVVSCSAPGVAILPLLCENVAAAQKLGDYFIFLAHVVVV</sequence>
<dbReference type="GO" id="GO:0032389">
    <property type="term" value="C:MutLalpha complex"/>
    <property type="evidence" value="ECO:0007669"/>
    <property type="project" value="TreeGrafter"/>
</dbReference>
<dbReference type="InterPro" id="IPR002099">
    <property type="entry name" value="MutL/Mlh/PMS"/>
</dbReference>
<dbReference type="Gene3D" id="1.25.10.10">
    <property type="entry name" value="Leucine-rich Repeat Variant"/>
    <property type="match status" value="1"/>
</dbReference>
<feature type="compositionally biased region" description="Low complexity" evidence="6">
    <location>
        <begin position="449"/>
        <end position="465"/>
    </location>
</feature>
<dbReference type="Proteomes" id="UP000567179">
    <property type="component" value="Unassembled WGS sequence"/>
</dbReference>
<dbReference type="GO" id="GO:0061982">
    <property type="term" value="P:meiosis I cell cycle process"/>
    <property type="evidence" value="ECO:0007669"/>
    <property type="project" value="UniProtKB-ARBA"/>
</dbReference>
<dbReference type="PROSITE" id="PS00058">
    <property type="entry name" value="DNA_MISMATCH_REPAIR_1"/>
    <property type="match status" value="1"/>
</dbReference>
<gene>
    <name evidence="8" type="ORF">D9619_010763</name>
</gene>
<keyword evidence="9" id="KW-1185">Reference proteome</keyword>
<dbReference type="EMBL" id="JAACJJ010000030">
    <property type="protein sequence ID" value="KAF5318838.1"/>
    <property type="molecule type" value="Genomic_DNA"/>
</dbReference>
<keyword evidence="4" id="KW-0234">DNA repair</keyword>
<feature type="region of interest" description="Disordered" evidence="6">
    <location>
        <begin position="443"/>
        <end position="468"/>
    </location>
</feature>
<dbReference type="FunFam" id="3.30.565.10:FF:000109">
    <property type="entry name" value="Related to MLH1-DNA mismatch repair protein"/>
    <property type="match status" value="1"/>
</dbReference>
<organism evidence="8 9">
    <name type="scientific">Psilocybe cf. subviscida</name>
    <dbReference type="NCBI Taxonomy" id="2480587"/>
    <lineage>
        <taxon>Eukaryota</taxon>
        <taxon>Fungi</taxon>
        <taxon>Dikarya</taxon>
        <taxon>Basidiomycota</taxon>
        <taxon>Agaricomycotina</taxon>
        <taxon>Agaricomycetes</taxon>
        <taxon>Agaricomycetidae</taxon>
        <taxon>Agaricales</taxon>
        <taxon>Agaricineae</taxon>
        <taxon>Strophariaceae</taxon>
        <taxon>Psilocybe</taxon>
    </lineage>
</organism>
<dbReference type="SUPFAM" id="SSF48371">
    <property type="entry name" value="ARM repeat"/>
    <property type="match status" value="1"/>
</dbReference>
<feature type="region of interest" description="Disordered" evidence="6">
    <location>
        <begin position="232"/>
        <end position="252"/>
    </location>
</feature>
<feature type="domain" description="DNA mismatch repair protein S5" evidence="7">
    <location>
        <begin position="218"/>
        <end position="355"/>
    </location>
</feature>
<dbReference type="GO" id="GO:0006298">
    <property type="term" value="P:mismatch repair"/>
    <property type="evidence" value="ECO:0007669"/>
    <property type="project" value="InterPro"/>
</dbReference>
<dbReference type="InterPro" id="IPR038973">
    <property type="entry name" value="MutL/Mlh/Pms-like"/>
</dbReference>
<comment type="caution">
    <text evidence="8">The sequence shown here is derived from an EMBL/GenBank/DDBJ whole genome shotgun (WGS) entry which is preliminary data.</text>
</comment>
<evidence type="ECO:0000256" key="2">
    <source>
        <dbReference type="ARBA" id="ARBA00006082"/>
    </source>
</evidence>
<dbReference type="Pfam" id="PF16413">
    <property type="entry name" value="Mlh1_C"/>
    <property type="match status" value="1"/>
</dbReference>
<keyword evidence="5" id="KW-0539">Nucleus</keyword>
<comment type="similarity">
    <text evidence="2">Belongs to the DNA mismatch repair MutL/HexB family.</text>
</comment>
<evidence type="ECO:0000256" key="5">
    <source>
        <dbReference type="ARBA" id="ARBA00023242"/>
    </source>
</evidence>
<dbReference type="InterPro" id="IPR036890">
    <property type="entry name" value="HATPase_C_sf"/>
</dbReference>
<dbReference type="GO" id="GO:0140664">
    <property type="term" value="F:ATP-dependent DNA damage sensor activity"/>
    <property type="evidence" value="ECO:0007669"/>
    <property type="project" value="InterPro"/>
</dbReference>
<dbReference type="SUPFAM" id="SSF54211">
    <property type="entry name" value="Ribosomal protein S5 domain 2-like"/>
    <property type="match status" value="1"/>
</dbReference>
<dbReference type="InterPro" id="IPR020568">
    <property type="entry name" value="Ribosomal_Su5_D2-typ_SF"/>
</dbReference>
<feature type="region of interest" description="Disordered" evidence="6">
    <location>
        <begin position="716"/>
        <end position="742"/>
    </location>
</feature>
<dbReference type="CDD" id="cd16926">
    <property type="entry name" value="HATPase_MutL-MLH-PMS-like"/>
    <property type="match status" value="1"/>
</dbReference>
<dbReference type="SMART" id="SM01340">
    <property type="entry name" value="DNA_mis_repair"/>
    <property type="match status" value="1"/>
</dbReference>
<evidence type="ECO:0000256" key="4">
    <source>
        <dbReference type="ARBA" id="ARBA00023204"/>
    </source>
</evidence>
<dbReference type="Pfam" id="PF01119">
    <property type="entry name" value="DNA_mis_repair"/>
    <property type="match status" value="1"/>
</dbReference>
<dbReference type="GO" id="GO:0005524">
    <property type="term" value="F:ATP binding"/>
    <property type="evidence" value="ECO:0007669"/>
    <property type="project" value="InterPro"/>
</dbReference>
<evidence type="ECO:0000313" key="8">
    <source>
        <dbReference type="EMBL" id="KAF5318838.1"/>
    </source>
</evidence>
<dbReference type="PANTHER" id="PTHR10073:SF12">
    <property type="entry name" value="DNA MISMATCH REPAIR PROTEIN MLH1"/>
    <property type="match status" value="1"/>
</dbReference>
<dbReference type="OrthoDB" id="10263226at2759"/>
<comment type="subcellular location">
    <subcellularLocation>
        <location evidence="1">Nucleus</location>
    </subcellularLocation>
</comment>
<evidence type="ECO:0000256" key="6">
    <source>
        <dbReference type="SAM" id="MobiDB-lite"/>
    </source>
</evidence>
<proteinExistence type="inferred from homology"/>
<protein>
    <recommendedName>
        <fullName evidence="7">DNA mismatch repair protein S5 domain-containing protein</fullName>
    </recommendedName>
</protein>
<dbReference type="GO" id="GO:0016887">
    <property type="term" value="F:ATP hydrolysis activity"/>
    <property type="evidence" value="ECO:0007669"/>
    <property type="project" value="InterPro"/>
</dbReference>
<dbReference type="NCBIfam" id="TIGR00585">
    <property type="entry name" value="mutl"/>
    <property type="match status" value="1"/>
</dbReference>
<dbReference type="InterPro" id="IPR016024">
    <property type="entry name" value="ARM-type_fold"/>
</dbReference>
<dbReference type="InterPro" id="IPR032189">
    <property type="entry name" value="Mlh1_C"/>
</dbReference>